<protein>
    <submittedName>
        <fullName evidence="3">PF07044 family protein</fullName>
    </submittedName>
</protein>
<dbReference type="OrthoDB" id="6751304at2"/>
<evidence type="ECO:0000256" key="1">
    <source>
        <dbReference type="SAM" id="MobiDB-lite"/>
    </source>
</evidence>
<name>A0A158I5T3_9BURK</name>
<dbReference type="CDD" id="cd16329">
    <property type="entry name" value="LolA_like"/>
    <property type="match status" value="1"/>
</dbReference>
<dbReference type="AlphaFoldDB" id="A0A158I5T3"/>
<evidence type="ECO:0000256" key="2">
    <source>
        <dbReference type="SAM" id="SignalP"/>
    </source>
</evidence>
<feature type="chain" id="PRO_5008501894" evidence="2">
    <location>
        <begin position="24"/>
        <end position="453"/>
    </location>
</feature>
<feature type="signal peptide" evidence="2">
    <location>
        <begin position="1"/>
        <end position="23"/>
    </location>
</feature>
<accession>A0A158I5T3</accession>
<dbReference type="Gene3D" id="2.50.20.10">
    <property type="entry name" value="Lipoprotein localisation LolA/LolB/LppX"/>
    <property type="match status" value="1"/>
</dbReference>
<evidence type="ECO:0000313" key="3">
    <source>
        <dbReference type="EMBL" id="SAL51797.1"/>
    </source>
</evidence>
<proteinExistence type="predicted"/>
<gene>
    <name evidence="3" type="ORF">AWB69_05328</name>
</gene>
<evidence type="ECO:0000313" key="4">
    <source>
        <dbReference type="Proteomes" id="UP000054683"/>
    </source>
</evidence>
<dbReference type="RefSeq" id="WP_062089689.1">
    <property type="nucleotide sequence ID" value="NZ_FCOK02000041.1"/>
</dbReference>
<dbReference type="Proteomes" id="UP000054683">
    <property type="component" value="Unassembled WGS sequence"/>
</dbReference>
<reference evidence="3 4" key="1">
    <citation type="submission" date="2016-01" db="EMBL/GenBank/DDBJ databases">
        <authorList>
            <person name="Oliw E.H."/>
        </authorList>
    </citation>
    <scope>NUCLEOTIDE SEQUENCE [LARGE SCALE GENOMIC DNA]</scope>
    <source>
        <strain evidence="3">LMG 27134</strain>
    </source>
</reference>
<dbReference type="InterPro" id="IPR010752">
    <property type="entry name" value="DUF1329"/>
</dbReference>
<organism evidence="3 4">
    <name type="scientific">Caballeronia udeis</name>
    <dbReference type="NCBI Taxonomy" id="1232866"/>
    <lineage>
        <taxon>Bacteria</taxon>
        <taxon>Pseudomonadati</taxon>
        <taxon>Pseudomonadota</taxon>
        <taxon>Betaproteobacteria</taxon>
        <taxon>Burkholderiales</taxon>
        <taxon>Burkholderiaceae</taxon>
        <taxon>Caballeronia</taxon>
    </lineage>
</organism>
<keyword evidence="2" id="KW-0732">Signal</keyword>
<dbReference type="EMBL" id="FCOK02000041">
    <property type="protein sequence ID" value="SAL51797.1"/>
    <property type="molecule type" value="Genomic_DNA"/>
</dbReference>
<feature type="region of interest" description="Disordered" evidence="1">
    <location>
        <begin position="48"/>
        <end position="74"/>
    </location>
</feature>
<dbReference type="Pfam" id="PF07044">
    <property type="entry name" value="DUF1329"/>
    <property type="match status" value="1"/>
</dbReference>
<sequence length="453" mass="50693">MVSKYAIAAVVCTVLATTQFAHAAVSAEEAAKLGTVLTPLGAEKAGNKDGTIPAWTGGDQNVPQGLKGTARRPDSFASEKPLFSITGKNYTQYADKLSDGQIELLKKYPDYRIDVYPTHRTASAPAWVYENTRKNAESATSSNNGYSIKGAYGGIPFPIPKTGAEAMWNHLLAWQGQAWRYQFHVLVTASDGQRFLAGDIQVDEQSPYYFKDGPKSDYKEEYNMIHIVTNGPPQHAGEAVVTRDPLDQVGIGRQAWQYLTGQRRVRKLPNAAYDTPSVFVSGVSNYDEIYLFAGPLDRYDWTIVGKKEMYIPYNDNGFYQPVKDSDVIGEHFTNPDHVRWELHRVWVVEAKLAAGKRHVMPRRRFYLDEDTWLAQLEDGWDASGKLWKTFTMLNVDCPDLPGVVSGAFMTYNLQTGDWVANNIMNEKSYTIDFTKPWPDSHFTGDALSAEGVR</sequence>